<protein>
    <submittedName>
        <fullName evidence="4">Uncharacterized protein LOC111106115</fullName>
    </submittedName>
</protein>
<feature type="repeat" description="NHL" evidence="2">
    <location>
        <begin position="313"/>
        <end position="340"/>
    </location>
</feature>
<accession>A0A8B8AYW6</accession>
<dbReference type="InterPro" id="IPR001258">
    <property type="entry name" value="NHL_repeat"/>
</dbReference>
<keyword evidence="1" id="KW-0677">Repeat</keyword>
<dbReference type="PROSITE" id="PS51125">
    <property type="entry name" value="NHL"/>
    <property type="match status" value="1"/>
</dbReference>
<sequence>MLSEIDDMNSKHLAFIHKQEDAINQTIIEIGQTILNLRNLLDTSDVCLVSEYKSRNKEFRELPAQFQVILPTFAPHVIDREKINQQLGSLSQLSITEKQGDRMEAPDAESFPPGRPLIYDPQILVEINTGNGILSVCCLSDNDLWTSNESIMRLFNLQGKLLKSVQIKSGNTPYDIAVTQSQHLVYTDRNDRSINIVKSAHVQPIIRLRGWRPLHLCSTSSGDLLVSMISDDGKQSKVVRYSASIEKQSIQWDDQGQPLYSSSANTKYLSENRNLDVCVADFAARAVVVVNASGQLRFRYTSTSSTKKKPFKPWDITTDSQSRILTADGNNQCIHILDQHGHFLRYIDNCELQCPAGLCVDSRDNLFVAELYTGKLKKIQYYK</sequence>
<evidence type="ECO:0000313" key="4">
    <source>
        <dbReference type="RefSeq" id="XP_022296355.1"/>
    </source>
</evidence>
<evidence type="ECO:0000313" key="3">
    <source>
        <dbReference type="Proteomes" id="UP000694844"/>
    </source>
</evidence>
<dbReference type="GO" id="GO:0008270">
    <property type="term" value="F:zinc ion binding"/>
    <property type="evidence" value="ECO:0007669"/>
    <property type="project" value="UniProtKB-KW"/>
</dbReference>
<dbReference type="RefSeq" id="XP_022296355.1">
    <property type="nucleotide sequence ID" value="XM_022440647.1"/>
</dbReference>
<dbReference type="GeneID" id="111106115"/>
<dbReference type="Proteomes" id="UP000694844">
    <property type="component" value="Chromosome 8"/>
</dbReference>
<dbReference type="InterPro" id="IPR011042">
    <property type="entry name" value="6-blade_b-propeller_TolB-like"/>
</dbReference>
<dbReference type="Gene3D" id="2.120.10.30">
    <property type="entry name" value="TolB, C-terminal domain"/>
    <property type="match status" value="2"/>
</dbReference>
<dbReference type="PANTHER" id="PTHR24104">
    <property type="entry name" value="E3 UBIQUITIN-PROTEIN LIGASE NHLRC1-RELATED"/>
    <property type="match status" value="1"/>
</dbReference>
<dbReference type="AlphaFoldDB" id="A0A8B8AYW6"/>
<dbReference type="GO" id="GO:0061630">
    <property type="term" value="F:ubiquitin protein ligase activity"/>
    <property type="evidence" value="ECO:0007669"/>
    <property type="project" value="TreeGrafter"/>
</dbReference>
<name>A0A8B8AYW6_CRAVI</name>
<dbReference type="KEGG" id="cvn:111106115"/>
<dbReference type="SUPFAM" id="SSF101898">
    <property type="entry name" value="NHL repeat"/>
    <property type="match status" value="1"/>
</dbReference>
<gene>
    <name evidence="4" type="primary">LOC111106115</name>
</gene>
<dbReference type="InterPro" id="IPR050952">
    <property type="entry name" value="TRIM-NHL_E3_ligases"/>
</dbReference>
<keyword evidence="3" id="KW-1185">Reference proteome</keyword>
<dbReference type="PANTHER" id="PTHR24104:SF25">
    <property type="entry name" value="PROTEIN LIN-41"/>
    <property type="match status" value="1"/>
</dbReference>
<reference evidence="4" key="1">
    <citation type="submission" date="2025-08" db="UniProtKB">
        <authorList>
            <consortium name="RefSeq"/>
        </authorList>
    </citation>
    <scope>IDENTIFICATION</scope>
    <source>
        <tissue evidence="4">Whole sample</tissue>
    </source>
</reference>
<dbReference type="GO" id="GO:0000209">
    <property type="term" value="P:protein polyubiquitination"/>
    <property type="evidence" value="ECO:0007669"/>
    <property type="project" value="TreeGrafter"/>
</dbReference>
<proteinExistence type="predicted"/>
<organism evidence="3 4">
    <name type="scientific">Crassostrea virginica</name>
    <name type="common">Eastern oyster</name>
    <dbReference type="NCBI Taxonomy" id="6565"/>
    <lineage>
        <taxon>Eukaryota</taxon>
        <taxon>Metazoa</taxon>
        <taxon>Spiralia</taxon>
        <taxon>Lophotrochozoa</taxon>
        <taxon>Mollusca</taxon>
        <taxon>Bivalvia</taxon>
        <taxon>Autobranchia</taxon>
        <taxon>Pteriomorphia</taxon>
        <taxon>Ostreida</taxon>
        <taxon>Ostreoidea</taxon>
        <taxon>Ostreidae</taxon>
        <taxon>Crassostrea</taxon>
    </lineage>
</organism>
<evidence type="ECO:0000256" key="2">
    <source>
        <dbReference type="PROSITE-ProRule" id="PRU00504"/>
    </source>
</evidence>
<evidence type="ECO:0000256" key="1">
    <source>
        <dbReference type="ARBA" id="ARBA00022737"/>
    </source>
</evidence>
<dbReference type="GO" id="GO:0043161">
    <property type="term" value="P:proteasome-mediated ubiquitin-dependent protein catabolic process"/>
    <property type="evidence" value="ECO:0007669"/>
    <property type="project" value="TreeGrafter"/>
</dbReference>
<dbReference type="OrthoDB" id="192247at2759"/>